<dbReference type="InterPro" id="IPR036388">
    <property type="entry name" value="WH-like_DNA-bd_sf"/>
</dbReference>
<dbReference type="RefSeq" id="WP_148339395.1">
    <property type="nucleotide sequence ID" value="NZ_LR699119.1"/>
</dbReference>
<organism evidence="6 7">
    <name type="scientific">Aquicella siphonis</name>
    <dbReference type="NCBI Taxonomy" id="254247"/>
    <lineage>
        <taxon>Bacteria</taxon>
        <taxon>Pseudomonadati</taxon>
        <taxon>Pseudomonadota</taxon>
        <taxon>Gammaproteobacteria</taxon>
        <taxon>Legionellales</taxon>
        <taxon>Coxiellaceae</taxon>
        <taxon>Aquicella</taxon>
    </lineage>
</organism>
<dbReference type="Pfam" id="PF03466">
    <property type="entry name" value="LysR_substrate"/>
    <property type="match status" value="1"/>
</dbReference>
<evidence type="ECO:0000259" key="5">
    <source>
        <dbReference type="PROSITE" id="PS50931"/>
    </source>
</evidence>
<accession>A0A5E4PGY6</accession>
<evidence type="ECO:0000256" key="2">
    <source>
        <dbReference type="ARBA" id="ARBA00023015"/>
    </source>
</evidence>
<dbReference type="PRINTS" id="PR00039">
    <property type="entry name" value="HTHLYSR"/>
</dbReference>
<evidence type="ECO:0000313" key="7">
    <source>
        <dbReference type="Proteomes" id="UP000324194"/>
    </source>
</evidence>
<dbReference type="GO" id="GO:0003700">
    <property type="term" value="F:DNA-binding transcription factor activity"/>
    <property type="evidence" value="ECO:0007669"/>
    <property type="project" value="InterPro"/>
</dbReference>
<dbReference type="InterPro" id="IPR005119">
    <property type="entry name" value="LysR_subst-bd"/>
</dbReference>
<dbReference type="EMBL" id="LR699119">
    <property type="protein sequence ID" value="VVC76154.1"/>
    <property type="molecule type" value="Genomic_DNA"/>
</dbReference>
<evidence type="ECO:0000256" key="4">
    <source>
        <dbReference type="ARBA" id="ARBA00023163"/>
    </source>
</evidence>
<dbReference type="InterPro" id="IPR036390">
    <property type="entry name" value="WH_DNA-bd_sf"/>
</dbReference>
<gene>
    <name evidence="6" type="ORF">AQUSIP_14590</name>
</gene>
<keyword evidence="7" id="KW-1185">Reference proteome</keyword>
<protein>
    <submittedName>
        <fullName evidence="6">Putative HTH-type transcriptional regulator</fullName>
    </submittedName>
</protein>
<dbReference type="PANTHER" id="PTHR30579:SF2">
    <property type="entry name" value="HTH-TYPE TRANSCRIPTIONAL REGULATOR ARGP"/>
    <property type="match status" value="1"/>
</dbReference>
<proteinExistence type="inferred from homology"/>
<dbReference type="Pfam" id="PF00126">
    <property type="entry name" value="HTH_1"/>
    <property type="match status" value="1"/>
</dbReference>
<dbReference type="SUPFAM" id="SSF53850">
    <property type="entry name" value="Periplasmic binding protein-like II"/>
    <property type="match status" value="1"/>
</dbReference>
<feature type="domain" description="HTH lysR-type" evidence="5">
    <location>
        <begin position="1"/>
        <end position="60"/>
    </location>
</feature>
<dbReference type="PANTHER" id="PTHR30579">
    <property type="entry name" value="TRANSCRIPTIONAL REGULATOR"/>
    <property type="match status" value="1"/>
</dbReference>
<dbReference type="InterPro" id="IPR000847">
    <property type="entry name" value="LysR_HTH_N"/>
</dbReference>
<dbReference type="Gene3D" id="1.10.10.10">
    <property type="entry name" value="Winged helix-like DNA-binding domain superfamily/Winged helix DNA-binding domain"/>
    <property type="match status" value="1"/>
</dbReference>
<dbReference type="Proteomes" id="UP000324194">
    <property type="component" value="Chromosome 1"/>
</dbReference>
<keyword evidence="2" id="KW-0805">Transcription regulation</keyword>
<dbReference type="InterPro" id="IPR050176">
    <property type="entry name" value="LTTR"/>
</dbReference>
<sequence length="287" mass="33097">MKLLSPQLQAFIAIAKHKTVHAAAHSLHLTQTAVTQRIRSLEKRLETTLYVRTRRGMSLTQEGLALLRYCSEAQELEGEIISSITSTGVEKNLSLCITGPYTIMHTRIIPQCMRVMREFPRLLLQFDINDNENRAATLRRGESQLAVIEKSLLSDEMEFKDLKPEHYLFVVSSKWKNRRLRDVIQTERIIDFDPQDQMTFNYLKHYSLFENANKDRYFANRTDCLAMMIADGTGYGVLPAEFAKPYLANKQLSVLNQGKSYPHQLVLAWFPRHQLPPYFSALINACE</sequence>
<dbReference type="PROSITE" id="PS50931">
    <property type="entry name" value="HTH_LYSR"/>
    <property type="match status" value="1"/>
</dbReference>
<reference evidence="6 7" key="1">
    <citation type="submission" date="2019-08" db="EMBL/GenBank/DDBJ databases">
        <authorList>
            <person name="Guy L."/>
        </authorList>
    </citation>
    <scope>NUCLEOTIDE SEQUENCE [LARGE SCALE GENOMIC DNA]</scope>
    <source>
        <strain evidence="6 7">SGT-108</strain>
    </source>
</reference>
<keyword evidence="4" id="KW-0804">Transcription</keyword>
<evidence type="ECO:0000256" key="3">
    <source>
        <dbReference type="ARBA" id="ARBA00023125"/>
    </source>
</evidence>
<name>A0A5E4PGY6_9COXI</name>
<dbReference type="OrthoDB" id="6787458at2"/>
<comment type="similarity">
    <text evidence="1">Belongs to the LysR transcriptional regulatory family.</text>
</comment>
<dbReference type="KEGG" id="asip:AQUSIP_14590"/>
<dbReference type="Gene3D" id="3.40.190.290">
    <property type="match status" value="1"/>
</dbReference>
<dbReference type="AlphaFoldDB" id="A0A5E4PGY6"/>
<keyword evidence="3" id="KW-0238">DNA-binding</keyword>
<evidence type="ECO:0000256" key="1">
    <source>
        <dbReference type="ARBA" id="ARBA00009437"/>
    </source>
</evidence>
<evidence type="ECO:0000313" key="6">
    <source>
        <dbReference type="EMBL" id="VVC76154.1"/>
    </source>
</evidence>
<dbReference type="SUPFAM" id="SSF46785">
    <property type="entry name" value="Winged helix' DNA-binding domain"/>
    <property type="match status" value="1"/>
</dbReference>
<dbReference type="GO" id="GO:0003677">
    <property type="term" value="F:DNA binding"/>
    <property type="evidence" value="ECO:0007669"/>
    <property type="project" value="UniProtKB-KW"/>
</dbReference>